<dbReference type="Gramene" id="KZM87720">
    <property type="protein sequence ID" value="KZM87720"/>
    <property type="gene ID" value="DCAR_024821"/>
</dbReference>
<protein>
    <recommendedName>
        <fullName evidence="4">Pectinesterase inhibitor domain-containing protein</fullName>
    </recommendedName>
</protein>
<feature type="region of interest" description="Disordered" evidence="1">
    <location>
        <begin position="33"/>
        <end position="86"/>
    </location>
</feature>
<dbReference type="InterPro" id="IPR035513">
    <property type="entry name" value="Invertase/methylesterase_inhib"/>
</dbReference>
<feature type="signal peptide" evidence="2">
    <location>
        <begin position="1"/>
        <end position="29"/>
    </location>
</feature>
<dbReference type="SUPFAM" id="SSF101148">
    <property type="entry name" value="Plant invertase/pectin methylesterase inhibitor"/>
    <property type="match status" value="1"/>
</dbReference>
<name>A0A161ZN56_DAUCS</name>
<feature type="chain" id="PRO_5007831496" description="Pectinesterase inhibitor domain-containing protein" evidence="2">
    <location>
        <begin position="30"/>
        <end position="146"/>
    </location>
</feature>
<evidence type="ECO:0000256" key="1">
    <source>
        <dbReference type="SAM" id="MobiDB-lite"/>
    </source>
</evidence>
<evidence type="ECO:0000256" key="2">
    <source>
        <dbReference type="SAM" id="SignalP"/>
    </source>
</evidence>
<feature type="compositionally biased region" description="Pro residues" evidence="1">
    <location>
        <begin position="59"/>
        <end position="79"/>
    </location>
</feature>
<gene>
    <name evidence="3" type="ORF">DCAR_024821</name>
</gene>
<accession>A0A161ZN56</accession>
<dbReference type="Gene3D" id="1.20.140.40">
    <property type="entry name" value="Invertase/pectin methylesterase inhibitor family protein"/>
    <property type="match status" value="1"/>
</dbReference>
<comment type="caution">
    <text evidence="3">The sequence shown here is derived from an EMBL/GenBank/DDBJ whole genome shotgun (WGS) entry which is preliminary data.</text>
</comment>
<proteinExistence type="predicted"/>
<dbReference type="AlphaFoldDB" id="A0A161ZN56"/>
<dbReference type="EMBL" id="LNRQ01000007">
    <property type="protein sequence ID" value="KZM87720.1"/>
    <property type="molecule type" value="Genomic_DNA"/>
</dbReference>
<reference evidence="3" key="1">
    <citation type="journal article" date="2016" name="Nat. Genet.">
        <title>A high-quality carrot genome assembly provides new insights into carotenoid accumulation and asterid genome evolution.</title>
        <authorList>
            <person name="Iorizzo M."/>
            <person name="Ellison S."/>
            <person name="Senalik D."/>
            <person name="Zeng P."/>
            <person name="Satapoomin P."/>
            <person name="Huang J."/>
            <person name="Bowman M."/>
            <person name="Iovene M."/>
            <person name="Sanseverino W."/>
            <person name="Cavagnaro P."/>
            <person name="Yildiz M."/>
            <person name="Macko-Podgorni A."/>
            <person name="Moranska E."/>
            <person name="Grzebelus E."/>
            <person name="Grzebelus D."/>
            <person name="Ashrafi H."/>
            <person name="Zheng Z."/>
            <person name="Cheng S."/>
            <person name="Spooner D."/>
            <person name="Van Deynze A."/>
            <person name="Simon P."/>
        </authorList>
    </citation>
    <scope>NUCLEOTIDE SEQUENCE [LARGE SCALE GENOMIC DNA]</scope>
    <source>
        <tissue evidence="3">Leaf</tissue>
    </source>
</reference>
<sequence length="146" mass="15755">MSQLLKSSLAFIFIVLLPVLLQLILITQAQLTPPPPPQAQTQAPPTSPPPPQQAQTQVPTPPPPPPPQAQTQAPPPPPAGQTQAPSIACKTSVYPKLCRSLLSAFRNAPSNPTGYGKFTVKQSLKQAKRLSKTINRYLKKSKQKII</sequence>
<evidence type="ECO:0000313" key="3">
    <source>
        <dbReference type="EMBL" id="KZM87720.1"/>
    </source>
</evidence>
<keyword evidence="2" id="KW-0732">Signal</keyword>
<evidence type="ECO:0008006" key="4">
    <source>
        <dbReference type="Google" id="ProtNLM"/>
    </source>
</evidence>
<organism evidence="3">
    <name type="scientific">Daucus carota subsp. sativus</name>
    <name type="common">Carrot</name>
    <dbReference type="NCBI Taxonomy" id="79200"/>
    <lineage>
        <taxon>Eukaryota</taxon>
        <taxon>Viridiplantae</taxon>
        <taxon>Streptophyta</taxon>
        <taxon>Embryophyta</taxon>
        <taxon>Tracheophyta</taxon>
        <taxon>Spermatophyta</taxon>
        <taxon>Magnoliopsida</taxon>
        <taxon>eudicotyledons</taxon>
        <taxon>Gunneridae</taxon>
        <taxon>Pentapetalae</taxon>
        <taxon>asterids</taxon>
        <taxon>campanulids</taxon>
        <taxon>Apiales</taxon>
        <taxon>Apiaceae</taxon>
        <taxon>Apioideae</taxon>
        <taxon>Scandiceae</taxon>
        <taxon>Daucinae</taxon>
        <taxon>Daucus</taxon>
        <taxon>Daucus sect. Daucus</taxon>
    </lineage>
</organism>